<proteinExistence type="predicted"/>
<keyword evidence="1" id="KW-0472">Membrane</keyword>
<keyword evidence="1" id="KW-1133">Transmembrane helix</keyword>
<organism evidence="2">
    <name type="scientific">Rhizophora mucronata</name>
    <name type="common">Asiatic mangrove</name>
    <dbReference type="NCBI Taxonomy" id="61149"/>
    <lineage>
        <taxon>Eukaryota</taxon>
        <taxon>Viridiplantae</taxon>
        <taxon>Streptophyta</taxon>
        <taxon>Embryophyta</taxon>
        <taxon>Tracheophyta</taxon>
        <taxon>Spermatophyta</taxon>
        <taxon>Magnoliopsida</taxon>
        <taxon>eudicotyledons</taxon>
        <taxon>Gunneridae</taxon>
        <taxon>Pentapetalae</taxon>
        <taxon>rosids</taxon>
        <taxon>fabids</taxon>
        <taxon>Malpighiales</taxon>
        <taxon>Rhizophoraceae</taxon>
        <taxon>Rhizophora</taxon>
    </lineage>
</organism>
<keyword evidence="2" id="KW-0808">Transferase</keyword>
<keyword evidence="2" id="KW-0418">Kinase</keyword>
<dbReference type="EMBL" id="GGEC01013729">
    <property type="protein sequence ID" value="MBW94212.1"/>
    <property type="molecule type" value="Transcribed_RNA"/>
</dbReference>
<keyword evidence="1" id="KW-0812">Transmembrane</keyword>
<protein>
    <submittedName>
        <fullName evidence="2">Methylthioribose kinase-like</fullName>
    </submittedName>
</protein>
<feature type="transmembrane region" description="Helical" evidence="1">
    <location>
        <begin position="12"/>
        <end position="34"/>
    </location>
</feature>
<dbReference type="AlphaFoldDB" id="A0A2P2JL75"/>
<evidence type="ECO:0000256" key="1">
    <source>
        <dbReference type="SAM" id="Phobius"/>
    </source>
</evidence>
<sequence length="58" mass="7155">MNAAWPKKKLTLAYILCCFNNLWFWLQMFLNFLLTHYCFILELYYFIDYFQLTGELLA</sequence>
<accession>A0A2P2JL75</accession>
<dbReference type="GO" id="GO:0016301">
    <property type="term" value="F:kinase activity"/>
    <property type="evidence" value="ECO:0007669"/>
    <property type="project" value="UniProtKB-KW"/>
</dbReference>
<reference evidence="2" key="1">
    <citation type="submission" date="2018-02" db="EMBL/GenBank/DDBJ databases">
        <title>Rhizophora mucronata_Transcriptome.</title>
        <authorList>
            <person name="Meera S.P."/>
            <person name="Sreeshan A."/>
            <person name="Augustine A."/>
        </authorList>
    </citation>
    <scope>NUCLEOTIDE SEQUENCE</scope>
    <source>
        <tissue evidence="2">Leaf</tissue>
    </source>
</reference>
<name>A0A2P2JL75_RHIMU</name>
<evidence type="ECO:0000313" key="2">
    <source>
        <dbReference type="EMBL" id="MBW94212.1"/>
    </source>
</evidence>